<name>A0A8X6PKM7_NEPPI</name>
<feature type="signal peptide" evidence="2">
    <location>
        <begin position="1"/>
        <end position="20"/>
    </location>
</feature>
<evidence type="ECO:0000259" key="3">
    <source>
        <dbReference type="SMART" id="SM00703"/>
    </source>
</evidence>
<proteinExistence type="predicted"/>
<keyword evidence="5" id="KW-1185">Reference proteome</keyword>
<dbReference type="PANTHER" id="PTHR11161">
    <property type="entry name" value="O-ACYLTRANSFERASE"/>
    <property type="match status" value="1"/>
</dbReference>
<reference evidence="4" key="1">
    <citation type="submission" date="2020-08" db="EMBL/GenBank/DDBJ databases">
        <title>Multicomponent nature underlies the extraordinary mechanical properties of spider dragline silk.</title>
        <authorList>
            <person name="Kono N."/>
            <person name="Nakamura H."/>
            <person name="Mori M."/>
            <person name="Yoshida Y."/>
            <person name="Ohtoshi R."/>
            <person name="Malay A.D."/>
            <person name="Moran D.A.P."/>
            <person name="Tomita M."/>
            <person name="Numata K."/>
            <person name="Arakawa K."/>
        </authorList>
    </citation>
    <scope>NUCLEOTIDE SEQUENCE</scope>
</reference>
<organism evidence="4 5">
    <name type="scientific">Nephila pilipes</name>
    <name type="common">Giant wood spider</name>
    <name type="synonym">Nephila maculata</name>
    <dbReference type="NCBI Taxonomy" id="299642"/>
    <lineage>
        <taxon>Eukaryota</taxon>
        <taxon>Metazoa</taxon>
        <taxon>Ecdysozoa</taxon>
        <taxon>Arthropoda</taxon>
        <taxon>Chelicerata</taxon>
        <taxon>Arachnida</taxon>
        <taxon>Araneae</taxon>
        <taxon>Araneomorphae</taxon>
        <taxon>Entelegynae</taxon>
        <taxon>Araneoidea</taxon>
        <taxon>Nephilidae</taxon>
        <taxon>Nephila</taxon>
    </lineage>
</organism>
<feature type="transmembrane region" description="Helical" evidence="1">
    <location>
        <begin position="462"/>
        <end position="484"/>
    </location>
</feature>
<feature type="domain" description="Nose resistant-to-fluoxetine protein N-terminal" evidence="3">
    <location>
        <begin position="73"/>
        <end position="232"/>
    </location>
</feature>
<keyword evidence="1" id="KW-1133">Transmembrane helix</keyword>
<feature type="transmembrane region" description="Helical" evidence="1">
    <location>
        <begin position="402"/>
        <end position="422"/>
    </location>
</feature>
<keyword evidence="1" id="KW-0472">Membrane</keyword>
<dbReference type="InterPro" id="IPR006621">
    <property type="entry name" value="Nose-resist-to-fluoxetine_N"/>
</dbReference>
<dbReference type="InterPro" id="IPR052728">
    <property type="entry name" value="O2_lipid_transport_reg"/>
</dbReference>
<keyword evidence="2" id="KW-0732">Signal</keyword>
<dbReference type="GO" id="GO:0016747">
    <property type="term" value="F:acyltransferase activity, transferring groups other than amino-acyl groups"/>
    <property type="evidence" value="ECO:0007669"/>
    <property type="project" value="InterPro"/>
</dbReference>
<keyword evidence="1" id="KW-0812">Transmembrane</keyword>
<dbReference type="Proteomes" id="UP000887013">
    <property type="component" value="Unassembled WGS sequence"/>
</dbReference>
<protein>
    <submittedName>
        <fullName evidence="4">Nose resistant to fluoxetine protein 6</fullName>
    </submittedName>
</protein>
<feature type="transmembrane region" description="Helical" evidence="1">
    <location>
        <begin position="491"/>
        <end position="512"/>
    </location>
</feature>
<dbReference type="Pfam" id="PF01757">
    <property type="entry name" value="Acyl_transf_3"/>
    <property type="match status" value="1"/>
</dbReference>
<feature type="transmembrane region" description="Helical" evidence="1">
    <location>
        <begin position="363"/>
        <end position="381"/>
    </location>
</feature>
<feature type="transmembrane region" description="Helical" evidence="1">
    <location>
        <begin position="572"/>
        <end position="592"/>
    </location>
</feature>
<dbReference type="SMART" id="SM00703">
    <property type="entry name" value="NRF"/>
    <property type="match status" value="1"/>
</dbReference>
<gene>
    <name evidence="4" type="primary">nrf-6_1</name>
    <name evidence="4" type="ORF">NPIL_94711</name>
</gene>
<feature type="transmembrane region" description="Helical" evidence="1">
    <location>
        <begin position="243"/>
        <end position="266"/>
    </location>
</feature>
<evidence type="ECO:0000256" key="1">
    <source>
        <dbReference type="SAM" id="Phobius"/>
    </source>
</evidence>
<feature type="transmembrane region" description="Helical" evidence="1">
    <location>
        <begin position="543"/>
        <end position="560"/>
    </location>
</feature>
<dbReference type="OrthoDB" id="10006435at2759"/>
<dbReference type="InterPro" id="IPR002656">
    <property type="entry name" value="Acyl_transf_3_dom"/>
</dbReference>
<dbReference type="EMBL" id="BMAW01117150">
    <property type="protein sequence ID" value="GFT73669.1"/>
    <property type="molecule type" value="Genomic_DNA"/>
</dbReference>
<feature type="chain" id="PRO_5036459275" evidence="2">
    <location>
        <begin position="21"/>
        <end position="762"/>
    </location>
</feature>
<dbReference type="AlphaFoldDB" id="A0A8X6PKM7"/>
<feature type="transmembrane region" description="Helical" evidence="1">
    <location>
        <begin position="604"/>
        <end position="627"/>
    </location>
</feature>
<evidence type="ECO:0000313" key="4">
    <source>
        <dbReference type="EMBL" id="GFT73669.1"/>
    </source>
</evidence>
<comment type="caution">
    <text evidence="4">The sequence shown here is derived from an EMBL/GenBank/DDBJ whole genome shotgun (WGS) entry which is preliminary data.</text>
</comment>
<feature type="transmembrane region" description="Helical" evidence="1">
    <location>
        <begin position="309"/>
        <end position="332"/>
    </location>
</feature>
<feature type="transmembrane region" description="Helical" evidence="1">
    <location>
        <begin position="678"/>
        <end position="700"/>
    </location>
</feature>
<dbReference type="Pfam" id="PF20146">
    <property type="entry name" value="NRF"/>
    <property type="match status" value="1"/>
</dbReference>
<evidence type="ECO:0000313" key="5">
    <source>
        <dbReference type="Proteomes" id="UP000887013"/>
    </source>
</evidence>
<accession>A0A8X6PKM7</accession>
<sequence length="762" mass="86217">MARKLIWVLFVVVVFGGVVASAADHNETAAGIDEDEDVETFEQLEKKIKANVGNLVKMVLPHLMRGSSDAKVSGPCSASIIKVISGIRQLREWAMRMIDATGKLPPGILEGTSFAIGDYDECLDIAVGKKDEIPLTPEQTIFTGQYCLIELNRPDTINRAIAEYENGNLDAPIAKTKTFLNMFVRYKHLTNNTMKIGLCVPSKCSKEDIKNIMNSESLRSHIGRVNVPYCEVKGESQSSMEQIILLCILGFISCCLVLGTIVDAFYRLQNDTQNIKRETPSYFCQIVRKFSLYGNALTVLSTERKSDGLGCLCGLRTLIVTMIIYSHSYAYLHRLHFQKYSKAANFIRFFDSFTFSGVGNGSVMLDSLIFVAAVSITYNRWRFVSEGLKVNLDIIKLLIRRYFRLSAAQLLVISLFLLFPMIGSGPFWTAYMTPIMENCHQRWWLNILFISNFWESTDVCLYHTWILSLLMQLTIIGVIVMCILKRSMRFGVFFMILLILSGVIFVAIMTALHELPGGLAFYMLDKRTFPIAWRDVFTKPFDHIGPFCIGLLTGYFLALKKDRLCMSRITSVLLWCVSIVCTTSVMFGLYSYRHGQKIETPLATFYALMHRNVWCIGIGWMVIACTTHHGGPISRVLKSSTFVPLDRLCYLAYLIHLPIMHYHSATIRNRFYMGHLEILFMAISYISLAFTASFLLNIMFVEPYYAIEKHVSSFFRVKSKVNFHSNTALNEISVPDSIVAPKLTTISNGCVNLGYSKKLDGF</sequence>
<evidence type="ECO:0000256" key="2">
    <source>
        <dbReference type="SAM" id="SignalP"/>
    </source>
</evidence>
<dbReference type="PANTHER" id="PTHR11161:SF0">
    <property type="entry name" value="O-ACYLTRANSFERASE LIKE PROTEIN"/>
    <property type="match status" value="1"/>
</dbReference>